<dbReference type="eggNOG" id="COG5340">
    <property type="taxonomic scope" value="Bacteria"/>
</dbReference>
<gene>
    <name evidence="2" type="ORF">GOEFS_015_00510</name>
</gene>
<reference evidence="2 3" key="1">
    <citation type="submission" date="2011-12" db="EMBL/GenBank/DDBJ databases">
        <title>Whole genome shotgun sequence of Gordonia effusa NBRC 100432.</title>
        <authorList>
            <person name="Yoshida I."/>
            <person name="Takarada H."/>
            <person name="Hosoyama A."/>
            <person name="Tsuchikane K."/>
            <person name="Katsumata H."/>
            <person name="Yamazaki S."/>
            <person name="Fujita N."/>
        </authorList>
    </citation>
    <scope>NUCLEOTIDE SEQUENCE [LARGE SCALE GENOMIC DNA]</scope>
    <source>
        <strain evidence="2 3">NBRC 100432</strain>
    </source>
</reference>
<accession>H0QVH7</accession>
<dbReference type="Proteomes" id="UP000035034">
    <property type="component" value="Unassembled WGS sequence"/>
</dbReference>
<dbReference type="STRING" id="1077974.GOEFS_015_00510"/>
<dbReference type="RefSeq" id="WP_007316192.1">
    <property type="nucleotide sequence ID" value="NZ_BAEH01000015.1"/>
</dbReference>
<dbReference type="InterPro" id="IPR025159">
    <property type="entry name" value="AbiEi_N"/>
</dbReference>
<evidence type="ECO:0000259" key="1">
    <source>
        <dbReference type="Pfam" id="PF13338"/>
    </source>
</evidence>
<sequence length="333" mass="36780">MTGRVRLTTMYPFPIDADGYIRLSSARALGFDDRQFTRAEERGEVLRVAPGVYVLPADRRPEALHRLKVQAATTTPDVAISHTSAGVVHGLDMLHADLSRINVTSATTDRGYKRKHRYIHPGPLKSADVTLVDGIWTTCLERTAFDVARTSSKGFPAALAALDSALRMGADARRMSEYGGEPRTGVGVARSALRHANPLSENAGESWGRAQMIEGGLATPRLQRRIFDKSGDFIARTDYDWADENGVVRLIGEFDGLGKYLKYLKPGEKPQDAIRREKVREGRLQDMGLVVVRWIYDDLSSGSVVPRLIAQMRALGLRTPQPPVNPATFRRTA</sequence>
<organism evidence="2 3">
    <name type="scientific">Gordonia effusa NBRC 100432</name>
    <dbReference type="NCBI Taxonomy" id="1077974"/>
    <lineage>
        <taxon>Bacteria</taxon>
        <taxon>Bacillati</taxon>
        <taxon>Actinomycetota</taxon>
        <taxon>Actinomycetes</taxon>
        <taxon>Mycobacteriales</taxon>
        <taxon>Gordoniaceae</taxon>
        <taxon>Gordonia</taxon>
    </lineage>
</organism>
<name>H0QVH7_9ACTN</name>
<proteinExistence type="predicted"/>
<feature type="domain" description="AbiEi antitoxin N-terminal" evidence="1">
    <location>
        <begin position="19"/>
        <end position="56"/>
    </location>
</feature>
<protein>
    <recommendedName>
        <fullName evidence="1">AbiEi antitoxin N-terminal domain-containing protein</fullName>
    </recommendedName>
</protein>
<keyword evidence="3" id="KW-1185">Reference proteome</keyword>
<dbReference type="AlphaFoldDB" id="H0QVH7"/>
<comment type="caution">
    <text evidence="2">The sequence shown here is derived from an EMBL/GenBank/DDBJ whole genome shotgun (WGS) entry which is preliminary data.</text>
</comment>
<evidence type="ECO:0000313" key="2">
    <source>
        <dbReference type="EMBL" id="GAB16854.1"/>
    </source>
</evidence>
<evidence type="ECO:0000313" key="3">
    <source>
        <dbReference type="Proteomes" id="UP000035034"/>
    </source>
</evidence>
<dbReference type="EMBL" id="BAEH01000015">
    <property type="protein sequence ID" value="GAB16854.1"/>
    <property type="molecule type" value="Genomic_DNA"/>
</dbReference>
<dbReference type="Pfam" id="PF13338">
    <property type="entry name" value="AbiEi_4"/>
    <property type="match status" value="1"/>
</dbReference>